<keyword evidence="1 7" id="KW-0489">Methyltransferase</keyword>
<dbReference type="Pfam" id="PF00891">
    <property type="entry name" value="Methyltransf_2"/>
    <property type="match status" value="1"/>
</dbReference>
<feature type="domain" description="O-methyltransferase dimerisation" evidence="6">
    <location>
        <begin position="51"/>
        <end position="130"/>
    </location>
</feature>
<dbReference type="GO" id="GO:0032259">
    <property type="term" value="P:methylation"/>
    <property type="evidence" value="ECO:0007669"/>
    <property type="project" value="UniProtKB-KW"/>
</dbReference>
<gene>
    <name evidence="7" type="ORF">J1C48_04095</name>
</gene>
<dbReference type="RefSeq" id="WP_207256444.1">
    <property type="nucleotide sequence ID" value="NZ_JAFMPP010000002.1"/>
</dbReference>
<dbReference type="SUPFAM" id="SSF53335">
    <property type="entry name" value="S-adenosyl-L-methionine-dependent methyltransferases"/>
    <property type="match status" value="1"/>
</dbReference>
<accession>A0A939JV89</accession>
<proteinExistence type="predicted"/>
<evidence type="ECO:0000259" key="6">
    <source>
        <dbReference type="Pfam" id="PF08100"/>
    </source>
</evidence>
<keyword evidence="8" id="KW-1185">Reference proteome</keyword>
<protein>
    <submittedName>
        <fullName evidence="7">Methyltransferase</fullName>
    </submittedName>
</protein>
<dbReference type="GO" id="GO:0046983">
    <property type="term" value="F:protein dimerization activity"/>
    <property type="evidence" value="ECO:0007669"/>
    <property type="project" value="InterPro"/>
</dbReference>
<dbReference type="InterPro" id="IPR029063">
    <property type="entry name" value="SAM-dependent_MTases_sf"/>
</dbReference>
<evidence type="ECO:0000313" key="8">
    <source>
        <dbReference type="Proteomes" id="UP000664122"/>
    </source>
</evidence>
<feature type="domain" description="O-methyltransferase C-terminal" evidence="5">
    <location>
        <begin position="183"/>
        <end position="359"/>
    </location>
</feature>
<dbReference type="InterPro" id="IPR016461">
    <property type="entry name" value="COMT-like"/>
</dbReference>
<dbReference type="AlphaFoldDB" id="A0A939JV89"/>
<keyword evidence="3" id="KW-0949">S-adenosyl-L-methionine</keyword>
<dbReference type="SUPFAM" id="SSF46785">
    <property type="entry name" value="Winged helix' DNA-binding domain"/>
    <property type="match status" value="1"/>
</dbReference>
<feature type="active site" description="Proton acceptor" evidence="4">
    <location>
        <position position="288"/>
    </location>
</feature>
<dbReference type="PANTHER" id="PTHR43712:SF2">
    <property type="entry name" value="O-METHYLTRANSFERASE CICE"/>
    <property type="match status" value="1"/>
</dbReference>
<dbReference type="Proteomes" id="UP000664122">
    <property type="component" value="Unassembled WGS sequence"/>
</dbReference>
<dbReference type="EMBL" id="JAFMPP010000002">
    <property type="protein sequence ID" value="MBO0661747.1"/>
    <property type="molecule type" value="Genomic_DNA"/>
</dbReference>
<dbReference type="Gene3D" id="1.10.10.10">
    <property type="entry name" value="Winged helix-like DNA-binding domain superfamily/Winged helix DNA-binding domain"/>
    <property type="match status" value="1"/>
</dbReference>
<sequence length="388" mass="42849">MRAIRRFFRPSRDWWRDVRNRKLADPDFQRSAANFALTRPFARRSSRRLFDLVAGFVYSQALTAAVELELFTVLSRGPRTLPEVAVAAGLTQDACERLLRALQSIDLVEIDDSGEETTYALAALGAALVANPGATAMIRHHKDLYQDLSDPVALLRGRHSETRLAKLWPYAAEAKGQPPADANVAAYTDLMAASQDLVADEILSAYDLSWAKRMLDLGGGDGRFLRKVAAAHPDIELHLFDLPPVAAIARERIGDTRFGRRIIVHEGDFFTDLYPDRFDLISLVRIIHDHEDAEAVRLLTRARDALTPGGVVVVAEPMAGSADSAAVADAYFGFYLMAMGRGRPRRPSEIAGLMNAAGLQRVHRIPTALPIATSIMIGEIPRRNVRFT</sequence>
<dbReference type="Pfam" id="PF08100">
    <property type="entry name" value="Dimerisation"/>
    <property type="match status" value="1"/>
</dbReference>
<dbReference type="PROSITE" id="PS51683">
    <property type="entry name" value="SAM_OMT_II"/>
    <property type="match status" value="1"/>
</dbReference>
<evidence type="ECO:0000256" key="4">
    <source>
        <dbReference type="PIRSR" id="PIRSR005739-1"/>
    </source>
</evidence>
<dbReference type="InterPro" id="IPR036390">
    <property type="entry name" value="WH_DNA-bd_sf"/>
</dbReference>
<dbReference type="Gene3D" id="3.40.50.150">
    <property type="entry name" value="Vaccinia Virus protein VP39"/>
    <property type="match status" value="1"/>
</dbReference>
<dbReference type="CDD" id="cd02440">
    <property type="entry name" value="AdoMet_MTases"/>
    <property type="match status" value="1"/>
</dbReference>
<organism evidence="7 8">
    <name type="scientific">Jiella flava</name>
    <dbReference type="NCBI Taxonomy" id="2816857"/>
    <lineage>
        <taxon>Bacteria</taxon>
        <taxon>Pseudomonadati</taxon>
        <taxon>Pseudomonadota</taxon>
        <taxon>Alphaproteobacteria</taxon>
        <taxon>Hyphomicrobiales</taxon>
        <taxon>Aurantimonadaceae</taxon>
        <taxon>Jiella</taxon>
    </lineage>
</organism>
<evidence type="ECO:0000256" key="2">
    <source>
        <dbReference type="ARBA" id="ARBA00022679"/>
    </source>
</evidence>
<evidence type="ECO:0000256" key="1">
    <source>
        <dbReference type="ARBA" id="ARBA00022603"/>
    </source>
</evidence>
<dbReference type="PANTHER" id="PTHR43712">
    <property type="entry name" value="PUTATIVE (AFU_ORTHOLOGUE AFUA_4G14580)-RELATED"/>
    <property type="match status" value="1"/>
</dbReference>
<dbReference type="InterPro" id="IPR001077">
    <property type="entry name" value="COMT_C"/>
</dbReference>
<dbReference type="InterPro" id="IPR012967">
    <property type="entry name" value="COMT_dimerisation"/>
</dbReference>
<name>A0A939JV89_9HYPH</name>
<comment type="caution">
    <text evidence="7">The sequence shown here is derived from an EMBL/GenBank/DDBJ whole genome shotgun (WGS) entry which is preliminary data.</text>
</comment>
<reference evidence="7" key="1">
    <citation type="submission" date="2021-03" db="EMBL/GenBank/DDBJ databases">
        <title>Whole genome sequence of Jiella sp. CQZ9-1.</title>
        <authorList>
            <person name="Tuo L."/>
        </authorList>
    </citation>
    <scope>NUCLEOTIDE SEQUENCE</scope>
    <source>
        <strain evidence="7">CQZ9-1</strain>
    </source>
</reference>
<evidence type="ECO:0000259" key="5">
    <source>
        <dbReference type="Pfam" id="PF00891"/>
    </source>
</evidence>
<keyword evidence="2" id="KW-0808">Transferase</keyword>
<dbReference type="GO" id="GO:0008171">
    <property type="term" value="F:O-methyltransferase activity"/>
    <property type="evidence" value="ECO:0007669"/>
    <property type="project" value="InterPro"/>
</dbReference>
<evidence type="ECO:0000313" key="7">
    <source>
        <dbReference type="EMBL" id="MBO0661747.1"/>
    </source>
</evidence>
<dbReference type="InterPro" id="IPR036388">
    <property type="entry name" value="WH-like_DNA-bd_sf"/>
</dbReference>
<dbReference type="PIRSF" id="PIRSF005739">
    <property type="entry name" value="O-mtase"/>
    <property type="match status" value="1"/>
</dbReference>
<evidence type="ECO:0000256" key="3">
    <source>
        <dbReference type="ARBA" id="ARBA00022691"/>
    </source>
</evidence>